<sequence length="312" mass="36729">MDGKYLRENKNSFNIVKNSKIYAKITAYEDTIFIRDLLIKYDWNLDKIPSIIKNEEKYLVLAVIDEKLRLLAKYNTRPDSQVITKLIRKFKRNPNNSAYGLNITKVFDTYVIKKQIAGDEYIFGYYDNLDDAQFVRNILLDNNWDVNIFNEIEFDDETLNYRVISVIDSNVYVLGNFKAKDEIDIKKIREEFLAKISKHKYGLASYPHLDLLKDKISELEEKFNVKTKDGIWSFENISENESVLNQIIFNLTPFQQAVFDAIDKNTSYDQIKKSLIRYNSKNFDKKILRNLDGLIELKLIEKIDDGYSKTNL</sequence>
<dbReference type="EMBL" id="FOAK01000003">
    <property type="protein sequence ID" value="SEK54953.1"/>
    <property type="molecule type" value="Genomic_DNA"/>
</dbReference>
<protein>
    <submittedName>
        <fullName evidence="1">Uncharacterized protein</fullName>
    </submittedName>
</protein>
<dbReference type="RefSeq" id="WP_091698952.1">
    <property type="nucleotide sequence ID" value="NZ_FOAK01000003.1"/>
</dbReference>
<dbReference type="OrthoDB" id="77655at2157"/>
<evidence type="ECO:0000313" key="1">
    <source>
        <dbReference type="EMBL" id="SEK54953.1"/>
    </source>
</evidence>
<accession>A0A1H7HX71</accession>
<evidence type="ECO:0000313" key="2">
    <source>
        <dbReference type="Proteomes" id="UP000199506"/>
    </source>
</evidence>
<organism evidence="1 2">
    <name type="scientific">Methanobrevibacter gottschalkii</name>
    <dbReference type="NCBI Taxonomy" id="190974"/>
    <lineage>
        <taxon>Archaea</taxon>
        <taxon>Methanobacteriati</taxon>
        <taxon>Methanobacteriota</taxon>
        <taxon>Methanomada group</taxon>
        <taxon>Methanobacteria</taxon>
        <taxon>Methanobacteriales</taxon>
        <taxon>Methanobacteriaceae</taxon>
        <taxon>Methanobrevibacter</taxon>
    </lineage>
</organism>
<dbReference type="AlphaFoldDB" id="A0A1H7HX71"/>
<gene>
    <name evidence="1" type="ORF">SAMN05216439_1092</name>
</gene>
<proteinExistence type="predicted"/>
<name>A0A1H7HX71_9EURY</name>
<reference evidence="1 2" key="1">
    <citation type="submission" date="2016-10" db="EMBL/GenBank/DDBJ databases">
        <authorList>
            <person name="de Groot N.N."/>
        </authorList>
    </citation>
    <scope>NUCLEOTIDE SEQUENCE [LARGE SCALE GENOMIC DNA]</scope>
    <source>
        <strain evidence="1 2">DSM 11978</strain>
    </source>
</reference>
<dbReference type="Proteomes" id="UP000199506">
    <property type="component" value="Unassembled WGS sequence"/>
</dbReference>